<dbReference type="InterPro" id="IPR006680">
    <property type="entry name" value="Amidohydro-rel"/>
</dbReference>
<gene>
    <name evidence="2" type="ORF">MNBD_BACTEROID01-2116</name>
</gene>
<name>A0A3B0TX33_9ZZZZ</name>
<reference evidence="2" key="1">
    <citation type="submission" date="2018-06" db="EMBL/GenBank/DDBJ databases">
        <authorList>
            <person name="Zhirakovskaya E."/>
        </authorList>
    </citation>
    <scope>NUCLEOTIDE SEQUENCE</scope>
</reference>
<dbReference type="PANTHER" id="PTHR43383:SF2">
    <property type="entry name" value="AMIDOHYDROLASE 2 FAMILY PROTEIN"/>
    <property type="match status" value="1"/>
</dbReference>
<dbReference type="AlphaFoldDB" id="A0A3B0TX33"/>
<organism evidence="2">
    <name type="scientific">hydrothermal vent metagenome</name>
    <dbReference type="NCBI Taxonomy" id="652676"/>
    <lineage>
        <taxon>unclassified sequences</taxon>
        <taxon>metagenomes</taxon>
        <taxon>ecological metagenomes</taxon>
    </lineage>
</organism>
<sequence length="465" mass="54574">MKKNMKFRGRRLLSLFVLLLFVLVSCTTNKNRVYERIKSAVDGIRIIDTHEHLISEDGRLKLTTDVFYLLNSYIKSDLISSGMTEKNFEFILQPENSLEERWDKFYPYWEKTKNTGYAQYVIIAVRDLFGIEDINEDTYKELNDKLLASNKKGWYEYVLKKKALIDVSILDPLPKILKIDSNNSKDYFVKVKRFDRFVVLTKNRFYEIEKQANVKINTLTDLLNVLDTEFQKAINEEGIVGIKSGLAYRRILRYEDIPQKEAENIFNKMFQMDQMLTVDESKKLEDFMMYQVIGYAVKYDLPIQIHTGMLAGNWRRNPIENTNAAHLSNLFLKYKNAKFVIFHGSYPYMRELSYLAKSYPNVYIDMCWMHIISPLASKQYLEEWLLTVPANKIMAFGGDFGKTVEGTYGHSVIARKNVTEVLVKLVEEGYYTEEDAIMIAKRILRKNALELYKLKRVSGHFERLE</sequence>
<dbReference type="GO" id="GO:0016787">
    <property type="term" value="F:hydrolase activity"/>
    <property type="evidence" value="ECO:0007669"/>
    <property type="project" value="InterPro"/>
</dbReference>
<evidence type="ECO:0000259" key="1">
    <source>
        <dbReference type="Pfam" id="PF04909"/>
    </source>
</evidence>
<evidence type="ECO:0000313" key="2">
    <source>
        <dbReference type="EMBL" id="VAW17997.1"/>
    </source>
</evidence>
<feature type="domain" description="Amidohydrolase-related" evidence="1">
    <location>
        <begin position="285"/>
        <end position="453"/>
    </location>
</feature>
<dbReference type="SUPFAM" id="SSF51556">
    <property type="entry name" value="Metallo-dependent hydrolases"/>
    <property type="match status" value="1"/>
</dbReference>
<dbReference type="Pfam" id="PF04909">
    <property type="entry name" value="Amidohydro_2"/>
    <property type="match status" value="1"/>
</dbReference>
<dbReference type="EMBL" id="UOEP01000080">
    <property type="protein sequence ID" value="VAW17997.1"/>
    <property type="molecule type" value="Genomic_DNA"/>
</dbReference>
<accession>A0A3B0TX33</accession>
<dbReference type="PANTHER" id="PTHR43383">
    <property type="entry name" value="NODULIN 6"/>
    <property type="match status" value="1"/>
</dbReference>
<dbReference type="Gene3D" id="3.20.20.140">
    <property type="entry name" value="Metal-dependent hydrolases"/>
    <property type="match status" value="1"/>
</dbReference>
<dbReference type="PROSITE" id="PS51257">
    <property type="entry name" value="PROKAR_LIPOPROTEIN"/>
    <property type="match status" value="1"/>
</dbReference>
<dbReference type="InterPro" id="IPR032466">
    <property type="entry name" value="Metal_Hydrolase"/>
</dbReference>
<protein>
    <recommendedName>
        <fullName evidence="1">Amidohydrolase-related domain-containing protein</fullName>
    </recommendedName>
</protein>
<proteinExistence type="predicted"/>